<dbReference type="RefSeq" id="WP_141646832.1">
    <property type="nucleotide sequence ID" value="NZ_VIFM01000190.1"/>
</dbReference>
<dbReference type="EMBL" id="VIFM01000190">
    <property type="protein sequence ID" value="TQF11417.1"/>
    <property type="molecule type" value="Genomic_DNA"/>
</dbReference>
<sequence>MHEIVDLIDRHFSFLKTQRIPHLLPRLRRTMDMLGAEPRIRTLLEEERRALERLHEDFDRRTQTVVEVLKQIRKRFVELVPEVDDASQPRPVDFASNSDPWFRTFAAFDAKLNPSSPLNVLAGRPNIGDRTQAAQLLWILTQKLNESRHARQGELGDEMEQLAAEINQQGNDQVERWRDYRDSVVAAPGADLAFLEYTLRAIGSNQVTQLTNLEERTLSMTGRRSLGTAILEPALSGEDSSDEGRRRAERFEEMLRQALESLHHGLRLRVGTVRSRLVVFERFKTRCEMHDRERLLGLAKLRSGETEEPQSSSQHHPRTKPEQRLTEELARYLYDNGLNPLTEVPIGNARADVLSADRLYVEAKQYIEGNPANYILKGVSQTAHMVERLSSTAYRLDEAFLVVFRRGGKRLVMQSPVTMGTWVLHCVVVDLGEASESGNRAPEAIELTADKIRSAALTSP</sequence>
<dbReference type="Proteomes" id="UP000315369">
    <property type="component" value="Unassembled WGS sequence"/>
</dbReference>
<feature type="region of interest" description="Disordered" evidence="1">
    <location>
        <begin position="298"/>
        <end position="323"/>
    </location>
</feature>
<organism evidence="2 3">
    <name type="scientific">Myxococcus llanfairpwllgwyngyllgogerychwyrndrobwllllantysiliogogogochensis</name>
    <dbReference type="NCBI Taxonomy" id="2590453"/>
    <lineage>
        <taxon>Bacteria</taxon>
        <taxon>Pseudomonadati</taxon>
        <taxon>Myxococcota</taxon>
        <taxon>Myxococcia</taxon>
        <taxon>Myxococcales</taxon>
        <taxon>Cystobacterineae</taxon>
        <taxon>Myxococcaceae</taxon>
        <taxon>Myxococcus</taxon>
    </lineage>
</organism>
<name>A0A540WR78_9BACT</name>
<dbReference type="AlphaFoldDB" id="A0A540WR78"/>
<reference evidence="2 3" key="1">
    <citation type="submission" date="2019-06" db="EMBL/GenBank/DDBJ databases">
        <authorList>
            <person name="Livingstone P."/>
            <person name="Whitworth D."/>
        </authorList>
    </citation>
    <scope>NUCLEOTIDE SEQUENCE [LARGE SCALE GENOMIC DNA]</scope>
    <source>
        <strain evidence="2 3">AM401</strain>
    </source>
</reference>
<gene>
    <name evidence="2" type="ORF">FJV41_34355</name>
</gene>
<evidence type="ECO:0000313" key="3">
    <source>
        <dbReference type="Proteomes" id="UP000315369"/>
    </source>
</evidence>
<accession>A0A540WR78</accession>
<keyword evidence="3" id="KW-1185">Reference proteome</keyword>
<evidence type="ECO:0000256" key="1">
    <source>
        <dbReference type="SAM" id="MobiDB-lite"/>
    </source>
</evidence>
<evidence type="ECO:0000313" key="2">
    <source>
        <dbReference type="EMBL" id="TQF11417.1"/>
    </source>
</evidence>
<protein>
    <submittedName>
        <fullName evidence="2">Uncharacterized protein</fullName>
    </submittedName>
</protein>
<comment type="caution">
    <text evidence="2">The sequence shown here is derived from an EMBL/GenBank/DDBJ whole genome shotgun (WGS) entry which is preliminary data.</text>
</comment>
<dbReference type="OrthoDB" id="5519601at2"/>
<proteinExistence type="predicted"/>